<protein>
    <submittedName>
        <fullName evidence="1">Baseplate assembly protein</fullName>
    </submittedName>
</protein>
<evidence type="ECO:0000313" key="1">
    <source>
        <dbReference type="EMBL" id="WZC50297.2"/>
    </source>
</evidence>
<organism evidence="1 2">
    <name type="scientific">Yoonia phaeophyticola</name>
    <dbReference type="NCBI Taxonomy" id="3137369"/>
    <lineage>
        <taxon>Bacteria</taxon>
        <taxon>Pseudomonadati</taxon>
        <taxon>Pseudomonadota</taxon>
        <taxon>Alphaproteobacteria</taxon>
        <taxon>Rhodobacterales</taxon>
        <taxon>Paracoccaceae</taxon>
        <taxon>Yoonia</taxon>
    </lineage>
</organism>
<dbReference type="InterPro" id="IPR011749">
    <property type="entry name" value="CHP02243"/>
</dbReference>
<sequence>MALRTRSFLDERREMLAASPAAVNGIAGIEITGAAAILRFVKDTPGAGGVPNVALGPSDFQVIGGDRIRGVAVETITPNGDDLLLTFSREGDFSTYTLVIDPALPGYDPILREIPFRFRVHCDTDLDCEADPDLPPAPPPEPRLDYLARDYESYRAMMLDRLAVTTPTMTERHPASLEMTIVEWMAALGDELSYKLDKVATEYSLETARLRQSAARHAQLIGYAMHNGASARVLAQVNVSTAFAPSASDLTFVTNMPSLGAPVVAQTRLAEAHANGALIFEPKHDMTLTPAHNRIALHHWGDPDAILAEGATEAWLRDPDQVLTLSAGDLLILVEERDPATGQAADADPTHRQAVRLIADPETVEDPLEIVDGSPLRVHRITWAANDALGFSLCVGARAAGQELAHILGNIVVADHGYTLENNEPLGIAPLRTDPELVADPALPGPPKSLAALDRARPFAPRLQHKDLTFSAGPFTPGDPTLPASQITAIDPGQTRADIYLSSTLEPDRWAARRDLLEDGPNALVFVPEVTADGTTTLRFGRSHGDISSTHGKTPVAGDEFAAHYRIGTGPSGNIGAGALAHIAASPLAIGNVISVTNPLPAAGGTGRETIAEVRQRAPVSFHKQQRAVTLADYENLLNAHPEVQRAHARKRWLGGWSAIFLSVDRIGSMDVDDAFKEMLLNYIEPQRMMGHDVTIDAPIYVPLTVALKACVADDHFAEDVEDALQEAFSTGYQRNGEKAFFHPDNVTFSSRIYLSHIYRQAMAIPGVRDIHVLDFRRAAANATQAIDEGLLTFGPREIPVLANDPNYPDQGRLTITAEGGR</sequence>
<dbReference type="RefSeq" id="WP_373636766.1">
    <property type="nucleotide sequence ID" value="NZ_CP150951.2"/>
</dbReference>
<dbReference type="Proteomes" id="UP001440612">
    <property type="component" value="Chromosome"/>
</dbReference>
<gene>
    <name evidence="1" type="ORF">AABB29_06565</name>
</gene>
<dbReference type="NCBIfam" id="TIGR02243">
    <property type="entry name" value="putative baseplate assembly protein"/>
    <property type="match status" value="1"/>
</dbReference>
<proteinExistence type="predicted"/>
<evidence type="ECO:0000313" key="2">
    <source>
        <dbReference type="Proteomes" id="UP001440612"/>
    </source>
</evidence>
<reference evidence="2" key="1">
    <citation type="submission" date="2024-04" db="EMBL/GenBank/DDBJ databases">
        <title>Phylogenomic analyses of a clade within the roseobacter group suggest taxonomic reassignments of species of the genera Aestuariivita, Citreicella, Loktanella, Nautella, Pelagibaca, Ruegeria, Thalassobius, Thiobacimonas and Tropicibacter, and the proposal o.</title>
        <authorList>
            <person name="Jeon C.O."/>
        </authorList>
    </citation>
    <scope>NUCLEOTIDE SEQUENCE [LARGE SCALE GENOMIC DNA]</scope>
    <source>
        <strain evidence="2">BS5-3</strain>
    </source>
</reference>
<accession>A0ABZ2V6U3</accession>
<name>A0ABZ2V6U3_9RHOB</name>
<dbReference type="EMBL" id="CP150951">
    <property type="protein sequence ID" value="WZC50297.2"/>
    <property type="molecule type" value="Genomic_DNA"/>
</dbReference>
<keyword evidence="2" id="KW-1185">Reference proteome</keyword>